<evidence type="ECO:0000313" key="1">
    <source>
        <dbReference type="EMBL" id="JAD22804.1"/>
    </source>
</evidence>
<organism evidence="1">
    <name type="scientific">Arundo donax</name>
    <name type="common">Giant reed</name>
    <name type="synonym">Donax arundinaceus</name>
    <dbReference type="NCBI Taxonomy" id="35708"/>
    <lineage>
        <taxon>Eukaryota</taxon>
        <taxon>Viridiplantae</taxon>
        <taxon>Streptophyta</taxon>
        <taxon>Embryophyta</taxon>
        <taxon>Tracheophyta</taxon>
        <taxon>Spermatophyta</taxon>
        <taxon>Magnoliopsida</taxon>
        <taxon>Liliopsida</taxon>
        <taxon>Poales</taxon>
        <taxon>Poaceae</taxon>
        <taxon>PACMAD clade</taxon>
        <taxon>Arundinoideae</taxon>
        <taxon>Arundineae</taxon>
        <taxon>Arundo</taxon>
    </lineage>
</organism>
<accession>A0A0A8YA86</accession>
<protein>
    <submittedName>
        <fullName evidence="1">Uncharacterized protein</fullName>
    </submittedName>
</protein>
<reference evidence="1" key="1">
    <citation type="submission" date="2014-09" db="EMBL/GenBank/DDBJ databases">
        <authorList>
            <person name="Magalhaes I.L.F."/>
            <person name="Oliveira U."/>
            <person name="Santos F.R."/>
            <person name="Vidigal T.H.D.A."/>
            <person name="Brescovit A.D."/>
            <person name="Santos A.J."/>
        </authorList>
    </citation>
    <scope>NUCLEOTIDE SEQUENCE</scope>
    <source>
        <tissue evidence="1">Shoot tissue taken approximately 20 cm above the soil surface</tissue>
    </source>
</reference>
<reference evidence="1" key="2">
    <citation type="journal article" date="2015" name="Data Brief">
        <title>Shoot transcriptome of the giant reed, Arundo donax.</title>
        <authorList>
            <person name="Barrero R.A."/>
            <person name="Guerrero F.D."/>
            <person name="Moolhuijzen P."/>
            <person name="Goolsby J.A."/>
            <person name="Tidwell J."/>
            <person name="Bellgard S.E."/>
            <person name="Bellgard M.I."/>
        </authorList>
    </citation>
    <scope>NUCLEOTIDE SEQUENCE</scope>
    <source>
        <tissue evidence="1">Shoot tissue taken approximately 20 cm above the soil surface</tissue>
    </source>
</reference>
<sequence length="20" mass="2539">MVNPMNKTLRRIFYYRVSFC</sequence>
<dbReference type="AlphaFoldDB" id="A0A0A8YA86"/>
<dbReference type="EMBL" id="GBRH01275091">
    <property type="protein sequence ID" value="JAD22804.1"/>
    <property type="molecule type" value="Transcribed_RNA"/>
</dbReference>
<proteinExistence type="predicted"/>
<name>A0A0A8YA86_ARUDO</name>